<feature type="repeat" description="Solcar" evidence="8">
    <location>
        <begin position="101"/>
        <end position="186"/>
    </location>
</feature>
<dbReference type="Gene3D" id="1.50.40.10">
    <property type="entry name" value="Mitochondrial carrier domain"/>
    <property type="match status" value="1"/>
</dbReference>
<evidence type="ECO:0000256" key="10">
    <source>
        <dbReference type="SAM" id="MobiDB-lite"/>
    </source>
</evidence>
<evidence type="ECO:0000313" key="13">
    <source>
        <dbReference type="Proteomes" id="UP001189429"/>
    </source>
</evidence>
<feature type="transmembrane region" description="Helical" evidence="11">
    <location>
        <begin position="101"/>
        <end position="125"/>
    </location>
</feature>
<organism evidence="12 13">
    <name type="scientific">Prorocentrum cordatum</name>
    <dbReference type="NCBI Taxonomy" id="2364126"/>
    <lineage>
        <taxon>Eukaryota</taxon>
        <taxon>Sar</taxon>
        <taxon>Alveolata</taxon>
        <taxon>Dinophyceae</taxon>
        <taxon>Prorocentrales</taxon>
        <taxon>Prorocentraceae</taxon>
        <taxon>Prorocentrum</taxon>
    </lineage>
</organism>
<evidence type="ECO:0000256" key="4">
    <source>
        <dbReference type="ARBA" id="ARBA00022692"/>
    </source>
</evidence>
<dbReference type="EMBL" id="CAUYUJ010010213">
    <property type="protein sequence ID" value="CAK0828797.1"/>
    <property type="molecule type" value="Genomic_DNA"/>
</dbReference>
<keyword evidence="4 8" id="KW-0812">Transmembrane</keyword>
<evidence type="ECO:0000256" key="6">
    <source>
        <dbReference type="ARBA" id="ARBA00022989"/>
    </source>
</evidence>
<keyword evidence="3 9" id="KW-0813">Transport</keyword>
<dbReference type="SUPFAM" id="SSF103506">
    <property type="entry name" value="Mitochondrial carrier"/>
    <property type="match status" value="1"/>
</dbReference>
<keyword evidence="7 8" id="KW-0472">Membrane</keyword>
<proteinExistence type="inferred from homology"/>
<keyword evidence="5" id="KW-0677">Repeat</keyword>
<feature type="transmembrane region" description="Helical" evidence="11">
    <location>
        <begin position="145"/>
        <end position="167"/>
    </location>
</feature>
<feature type="compositionally biased region" description="Basic and acidic residues" evidence="10">
    <location>
        <begin position="264"/>
        <end position="279"/>
    </location>
</feature>
<dbReference type="InterPro" id="IPR018108">
    <property type="entry name" value="MCP_transmembrane"/>
</dbReference>
<evidence type="ECO:0000256" key="9">
    <source>
        <dbReference type="RuleBase" id="RU000488"/>
    </source>
</evidence>
<evidence type="ECO:0000256" key="11">
    <source>
        <dbReference type="SAM" id="Phobius"/>
    </source>
</evidence>
<reference evidence="12" key="1">
    <citation type="submission" date="2023-10" db="EMBL/GenBank/DDBJ databases">
        <authorList>
            <person name="Chen Y."/>
            <person name="Shah S."/>
            <person name="Dougan E. K."/>
            <person name="Thang M."/>
            <person name="Chan C."/>
        </authorList>
    </citation>
    <scope>NUCLEOTIDE SEQUENCE [LARGE SCALE GENOMIC DNA]</scope>
</reference>
<comment type="subcellular location">
    <subcellularLocation>
        <location evidence="1">Membrane</location>
        <topology evidence="1">Multi-pass membrane protein</topology>
    </subcellularLocation>
</comment>
<evidence type="ECO:0000256" key="1">
    <source>
        <dbReference type="ARBA" id="ARBA00004141"/>
    </source>
</evidence>
<dbReference type="PROSITE" id="PS50920">
    <property type="entry name" value="SOLCAR"/>
    <property type="match status" value="1"/>
</dbReference>
<feature type="compositionally biased region" description="Low complexity" evidence="10">
    <location>
        <begin position="280"/>
        <end position="293"/>
    </location>
</feature>
<protein>
    <submittedName>
        <fullName evidence="12">Uncharacterized protein</fullName>
    </submittedName>
</protein>
<feature type="transmembrane region" description="Helical" evidence="11">
    <location>
        <begin position="64"/>
        <end position="81"/>
    </location>
</feature>
<dbReference type="Pfam" id="PF00153">
    <property type="entry name" value="Mito_carr"/>
    <property type="match status" value="1"/>
</dbReference>
<accession>A0ABN9SFV8</accession>
<keyword evidence="13" id="KW-1185">Reference proteome</keyword>
<feature type="region of interest" description="Disordered" evidence="10">
    <location>
        <begin position="264"/>
        <end position="333"/>
    </location>
</feature>
<dbReference type="Proteomes" id="UP001189429">
    <property type="component" value="Unassembled WGS sequence"/>
</dbReference>
<evidence type="ECO:0000256" key="7">
    <source>
        <dbReference type="ARBA" id="ARBA00023136"/>
    </source>
</evidence>
<evidence type="ECO:0000256" key="5">
    <source>
        <dbReference type="ARBA" id="ARBA00022737"/>
    </source>
</evidence>
<comment type="caution">
    <text evidence="12">The sequence shown here is derived from an EMBL/GenBank/DDBJ whole genome shotgun (WGS) entry which is preliminary data.</text>
</comment>
<sequence length="333" mass="37402">MPGLQRLLRTLAVKQMNWLCTLPFEMVALWQLLSDGRHGFFATSLLLYRHGGLGMFYRGLRLSLLLAVNPAIMSVVINLKLRVVWWLKISAGPEADREPDIGAGVVGAVAALSKVLTLSLTYPLIRVKVVQQTSPTLQTRRVREILHAVVMAEGFSGLYRGFLPMIYQTLLHNSMMTLLNYQMRPWRISTPPPSPLPEHAAHWLLRKMPRRRGLTPFAREPFPADILVQRMDHIMEQWKDRRERRCSGAGASALKHRACPEAEEHSFVLRTPQKADEQLPGRPEGPARARPGALAGGEEREEPTTIVMLTPQGNVLQGEPMHRSSKADTTPTP</sequence>
<name>A0ABN9SFV8_9DINO</name>
<dbReference type="InterPro" id="IPR023395">
    <property type="entry name" value="MCP_dom_sf"/>
</dbReference>
<keyword evidence="6 11" id="KW-1133">Transmembrane helix</keyword>
<evidence type="ECO:0000313" key="12">
    <source>
        <dbReference type="EMBL" id="CAK0828797.1"/>
    </source>
</evidence>
<dbReference type="PANTHER" id="PTHR45939">
    <property type="entry name" value="PEROXISOMAL MEMBRANE PROTEIN PMP34-RELATED"/>
    <property type="match status" value="1"/>
</dbReference>
<evidence type="ECO:0000256" key="2">
    <source>
        <dbReference type="ARBA" id="ARBA00006375"/>
    </source>
</evidence>
<comment type="similarity">
    <text evidence="2 9">Belongs to the mitochondrial carrier (TC 2.A.29) family.</text>
</comment>
<evidence type="ECO:0000256" key="3">
    <source>
        <dbReference type="ARBA" id="ARBA00022448"/>
    </source>
</evidence>
<dbReference type="InterPro" id="IPR052217">
    <property type="entry name" value="Mito/Peroxisomal_Carrier"/>
</dbReference>
<gene>
    <name evidence="12" type="ORF">PCOR1329_LOCUS27933</name>
</gene>
<evidence type="ECO:0000256" key="8">
    <source>
        <dbReference type="PROSITE-ProRule" id="PRU00282"/>
    </source>
</evidence>